<proteinExistence type="predicted"/>
<sequence>MNFSQLPILEGYFESEKKKKYKMRTALLTALLPLALARAPLYVPDREAQIIKDKYIIKFKDASIATAAAADTVDGDVRDASESLRSLSRGADEVFTGPFHGFSSSNLDDEAIEALRDNPDVEFIEHDAIFTAQAYTTQLSASWGLVRISHRQRYDGTETSYVYDSSAGVGTCAYVIDTGIDDSHPDFGGRASQVADFSNSGGSGTDGNGHGTHLAGIIGGSTYGVAKKTKLLGVKVLSDNGSGTTSAVIQGMNFVATDRAARGCPAGAAANIAIGGSFSASVNAAAKALVDAGVFVGVAAGNQGTSVGNYSPASEPLVCTVGAIDKADSVANISNFGPGLDIFAPGRDIPSTWIGGGVQTLSGTSTASAHVTGLGVYLAALEGITNGALICGRIQQLATQGVLTGVPAGTVNLLAFNGNPSG</sequence>
<protein>
    <submittedName>
        <fullName evidence="1">Uncharacterized protein</fullName>
    </submittedName>
</protein>
<gene>
    <name evidence="1" type="ORF">N3K66_006331</name>
</gene>
<accession>A0ACC0UV38</accession>
<reference evidence="1" key="1">
    <citation type="submission" date="2022-10" db="EMBL/GenBank/DDBJ databases">
        <title>Complete Genome of Trichothecium roseum strain YXFP-22015, a Plant Pathogen Isolated from Citrus.</title>
        <authorList>
            <person name="Wang Y."/>
            <person name="Zhu L."/>
        </authorList>
    </citation>
    <scope>NUCLEOTIDE SEQUENCE</scope>
    <source>
        <strain evidence="1">YXFP-22015</strain>
    </source>
</reference>
<evidence type="ECO:0000313" key="2">
    <source>
        <dbReference type="Proteomes" id="UP001163324"/>
    </source>
</evidence>
<organism evidence="1 2">
    <name type="scientific">Trichothecium roseum</name>
    <dbReference type="NCBI Taxonomy" id="47278"/>
    <lineage>
        <taxon>Eukaryota</taxon>
        <taxon>Fungi</taxon>
        <taxon>Dikarya</taxon>
        <taxon>Ascomycota</taxon>
        <taxon>Pezizomycotina</taxon>
        <taxon>Sordariomycetes</taxon>
        <taxon>Hypocreomycetidae</taxon>
        <taxon>Hypocreales</taxon>
        <taxon>Hypocreales incertae sedis</taxon>
        <taxon>Trichothecium</taxon>
    </lineage>
</organism>
<comment type="caution">
    <text evidence="1">The sequence shown here is derived from an EMBL/GenBank/DDBJ whole genome shotgun (WGS) entry which is preliminary data.</text>
</comment>
<keyword evidence="2" id="KW-1185">Reference proteome</keyword>
<name>A0ACC0UV38_9HYPO</name>
<dbReference type="EMBL" id="CM047945">
    <property type="protein sequence ID" value="KAI9897971.1"/>
    <property type="molecule type" value="Genomic_DNA"/>
</dbReference>
<dbReference type="Proteomes" id="UP001163324">
    <property type="component" value="Chromosome 6"/>
</dbReference>
<evidence type="ECO:0000313" key="1">
    <source>
        <dbReference type="EMBL" id="KAI9897971.1"/>
    </source>
</evidence>